<dbReference type="Pfam" id="PF01743">
    <property type="entry name" value="PolyA_pol"/>
    <property type="match status" value="1"/>
</dbReference>
<evidence type="ECO:0000256" key="1">
    <source>
        <dbReference type="ARBA" id="ARBA00001946"/>
    </source>
</evidence>
<comment type="similarity">
    <text evidence="8">Belongs to the tRNA nucleotidyltransferase/poly(A) polymerase family.</text>
</comment>
<evidence type="ECO:0000256" key="4">
    <source>
        <dbReference type="ARBA" id="ARBA00022695"/>
    </source>
</evidence>
<dbReference type="Gene3D" id="1.10.3090.10">
    <property type="entry name" value="cca-adding enzyme, domain 2"/>
    <property type="match status" value="1"/>
</dbReference>
<comment type="cofactor">
    <cofactor evidence="1">
        <name>Mg(2+)</name>
        <dbReference type="ChEBI" id="CHEBI:18420"/>
    </cofactor>
</comment>
<evidence type="ECO:0000259" key="10">
    <source>
        <dbReference type="Pfam" id="PF12627"/>
    </source>
</evidence>
<dbReference type="Proteomes" id="UP000427842">
    <property type="component" value="Unassembled WGS sequence"/>
</dbReference>
<dbReference type="Gene3D" id="3.30.460.10">
    <property type="entry name" value="Beta Polymerase, domain 2"/>
    <property type="match status" value="1"/>
</dbReference>
<evidence type="ECO:0000256" key="5">
    <source>
        <dbReference type="ARBA" id="ARBA00022723"/>
    </source>
</evidence>
<keyword evidence="8" id="KW-0694">RNA-binding</keyword>
<protein>
    <submittedName>
        <fullName evidence="11">CCA tRNA nucleotidyltransferase</fullName>
    </submittedName>
</protein>
<dbReference type="RefSeq" id="WP_153470833.1">
    <property type="nucleotide sequence ID" value="NZ_QYAZ01000001.1"/>
</dbReference>
<dbReference type="InterPro" id="IPR032828">
    <property type="entry name" value="PolyA_RNA-bd"/>
</dbReference>
<keyword evidence="4" id="KW-0548">Nucleotidyltransferase</keyword>
<evidence type="ECO:0000256" key="6">
    <source>
        <dbReference type="ARBA" id="ARBA00022741"/>
    </source>
</evidence>
<dbReference type="SUPFAM" id="SSF81891">
    <property type="entry name" value="Poly A polymerase C-terminal region-like"/>
    <property type="match status" value="1"/>
</dbReference>
<evidence type="ECO:0000256" key="8">
    <source>
        <dbReference type="RuleBase" id="RU003953"/>
    </source>
</evidence>
<dbReference type="InterPro" id="IPR043519">
    <property type="entry name" value="NT_sf"/>
</dbReference>
<dbReference type="Pfam" id="PF12627">
    <property type="entry name" value="PolyA_pol_RNAbd"/>
    <property type="match status" value="1"/>
</dbReference>
<feature type="domain" description="tRNA nucleotidyltransferase/poly(A) polymerase RNA and SrmB- binding" evidence="10">
    <location>
        <begin position="185"/>
        <end position="238"/>
    </location>
</feature>
<keyword evidence="2 8" id="KW-0808">Transferase</keyword>
<dbReference type="EMBL" id="QYAZ01000001">
    <property type="protein sequence ID" value="KAB8124696.1"/>
    <property type="molecule type" value="Genomic_DNA"/>
</dbReference>
<evidence type="ECO:0000256" key="3">
    <source>
        <dbReference type="ARBA" id="ARBA00022694"/>
    </source>
</evidence>
<keyword evidence="6" id="KW-0547">Nucleotide-binding</keyword>
<evidence type="ECO:0000313" key="12">
    <source>
        <dbReference type="Proteomes" id="UP000427842"/>
    </source>
</evidence>
<gene>
    <name evidence="11" type="ORF">D3W54_11495</name>
</gene>
<dbReference type="SUPFAM" id="SSF81301">
    <property type="entry name" value="Nucleotidyltransferase"/>
    <property type="match status" value="1"/>
</dbReference>
<dbReference type="InterPro" id="IPR002646">
    <property type="entry name" value="PolA_pol_head_dom"/>
</dbReference>
<evidence type="ECO:0000256" key="2">
    <source>
        <dbReference type="ARBA" id="ARBA00022679"/>
    </source>
</evidence>
<keyword evidence="12" id="KW-1185">Reference proteome</keyword>
<reference evidence="11 12" key="1">
    <citation type="submission" date="2018-09" db="EMBL/GenBank/DDBJ databases">
        <title>Genome sequence and characterization of the bcs clusters for the production of nanocellulose from the low pH resistant strain Komagataeibacter medellinensis ID13488.</title>
        <authorList>
            <person name="Hernandez-Arriaga A.M."/>
            <person name="Del Cerro C."/>
            <person name="Urbina L."/>
            <person name="Eceiza A."/>
            <person name="Retegi A."/>
            <person name="Prieto M.A."/>
        </authorList>
    </citation>
    <scope>NUCLEOTIDE SEQUENCE [LARGE SCALE GENOMIC DNA]</scope>
    <source>
        <strain evidence="11 12">ID13488</strain>
    </source>
</reference>
<dbReference type="PANTHER" id="PTHR46173:SF1">
    <property type="entry name" value="CCA TRNA NUCLEOTIDYLTRANSFERASE 1, MITOCHONDRIAL"/>
    <property type="match status" value="1"/>
</dbReference>
<evidence type="ECO:0000313" key="11">
    <source>
        <dbReference type="EMBL" id="KAB8124696.1"/>
    </source>
</evidence>
<dbReference type="InterPro" id="IPR050264">
    <property type="entry name" value="Bact_CCA-adding_enz_type3_sf"/>
</dbReference>
<evidence type="ECO:0000259" key="9">
    <source>
        <dbReference type="Pfam" id="PF01743"/>
    </source>
</evidence>
<accession>A0ABQ6VX62</accession>
<name>A0ABQ6VX62_9PROT</name>
<organism evidence="11 12">
    <name type="scientific">Komagataeibacter medellinensis</name>
    <dbReference type="NCBI Taxonomy" id="1177712"/>
    <lineage>
        <taxon>Bacteria</taxon>
        <taxon>Pseudomonadati</taxon>
        <taxon>Pseudomonadota</taxon>
        <taxon>Alphaproteobacteria</taxon>
        <taxon>Acetobacterales</taxon>
        <taxon>Acetobacteraceae</taxon>
        <taxon>Komagataeibacter</taxon>
    </lineage>
</organism>
<evidence type="ECO:0000256" key="7">
    <source>
        <dbReference type="ARBA" id="ARBA00022842"/>
    </source>
</evidence>
<proteinExistence type="inferred from homology"/>
<comment type="caution">
    <text evidence="11">The sequence shown here is derived from an EMBL/GenBank/DDBJ whole genome shotgun (WGS) entry which is preliminary data.</text>
</comment>
<feature type="domain" description="Poly A polymerase head" evidence="9">
    <location>
        <begin position="31"/>
        <end position="153"/>
    </location>
</feature>
<keyword evidence="7" id="KW-0460">Magnesium</keyword>
<dbReference type="PANTHER" id="PTHR46173">
    <property type="entry name" value="CCA TRNA NUCLEOTIDYLTRANSFERASE 1, MITOCHONDRIAL"/>
    <property type="match status" value="1"/>
</dbReference>
<sequence>MTQHTPLERLHRAIPGIRAQLARLWAILPDARLVGGAVRDLLCGRAVADIDLATPCAPDVVMARLKAAGVKVVPTGLAHGTVTAVLDGRPFEITTLRRDEETDGRHATVAWTHDWREDAARRDFTINAMSCDSAGVVHDYFGGKADLAAGRVRFVGAARTRIAEDALRILRFFRFQARYGHGAPDAEAMAAVTALADMIDRLSVERVWSELRRILVGPHVVLTLGQMAGCGVLVHVLPPPWDIGRLERLLACGAPDEAVLRLAALLEGDVQTVARHLRLSRADGTALAQARAAPVPRPGLDGAAIARLLADDVPRDLLWRAWLAQAETLGAPDLTWDALRRVLAQTPRPVFPLGGHDLLAAGCVPGASMGQVLLQVRQWWLAGGCTASHAACVAHMRSLLPAGPEAAGGGSG</sequence>
<keyword evidence="5" id="KW-0479">Metal-binding</keyword>
<dbReference type="CDD" id="cd05398">
    <property type="entry name" value="NT_ClassII-CCAase"/>
    <property type="match status" value="1"/>
</dbReference>
<keyword evidence="3" id="KW-0819">tRNA processing</keyword>